<keyword evidence="8" id="KW-1185">Reference proteome</keyword>
<dbReference type="EMBL" id="FR799578">
    <property type="protein sequence ID" value="CBZ27597.1"/>
    <property type="molecule type" value="Genomic_DNA"/>
</dbReference>
<dbReference type="InterPro" id="IPR002761">
    <property type="entry name" value="Diphthami_syn_dom"/>
</dbReference>
<dbReference type="VEuPathDB" id="TriTrypDB:LmxM.25.0300"/>
<dbReference type="GeneID" id="13449005"/>
<evidence type="ECO:0000256" key="2">
    <source>
        <dbReference type="ARBA" id="ARBA00018426"/>
    </source>
</evidence>
<evidence type="ECO:0000256" key="3">
    <source>
        <dbReference type="ARBA" id="ARBA00029814"/>
    </source>
</evidence>
<proteinExistence type="predicted"/>
<dbReference type="PANTHER" id="PTHR12196:SF2">
    <property type="entry name" value="DIPHTHINE--AMMONIA LIGASE"/>
    <property type="match status" value="1"/>
</dbReference>
<dbReference type="RefSeq" id="XP_003876082.1">
    <property type="nucleotide sequence ID" value="XM_003876033.1"/>
</dbReference>
<dbReference type="EC" id="6.3.1.14" evidence="1"/>
<dbReference type="Pfam" id="PF01902">
    <property type="entry name" value="Diphthami_syn_2"/>
    <property type="match status" value="1"/>
</dbReference>
<dbReference type="SUPFAM" id="SSF52402">
    <property type="entry name" value="Adenine nucleotide alpha hydrolases-like"/>
    <property type="match status" value="1"/>
</dbReference>
<dbReference type="SUPFAM" id="SSF55298">
    <property type="entry name" value="YjgF-like"/>
    <property type="match status" value="1"/>
</dbReference>
<dbReference type="GO" id="GO:0017183">
    <property type="term" value="P:protein histidyl modification to diphthamide"/>
    <property type="evidence" value="ECO:0007669"/>
    <property type="project" value="TreeGrafter"/>
</dbReference>
<dbReference type="InterPro" id="IPR030662">
    <property type="entry name" value="DPH6/MJ0570"/>
</dbReference>
<dbReference type="InterPro" id="IPR014729">
    <property type="entry name" value="Rossmann-like_a/b/a_fold"/>
</dbReference>
<dbReference type="FunFam" id="3.90.1490.10:FF:000007">
    <property type="entry name" value="ATP-binding protein, putative"/>
    <property type="match status" value="1"/>
</dbReference>
<dbReference type="AlphaFoldDB" id="E9AXA6"/>
<dbReference type="PhylomeDB" id="E9AXA6"/>
<dbReference type="KEGG" id="lmi:LMXM_25_0300"/>
<evidence type="ECO:0000259" key="6">
    <source>
        <dbReference type="Pfam" id="PF01902"/>
    </source>
</evidence>
<accession>E9AXA6</accession>
<dbReference type="FunFam" id="3.40.50.620:FF:000373">
    <property type="entry name" value="ATP-binding region containing protein, putative"/>
    <property type="match status" value="1"/>
</dbReference>
<evidence type="ECO:0000313" key="8">
    <source>
        <dbReference type="Proteomes" id="UP000007259"/>
    </source>
</evidence>
<dbReference type="PANTHER" id="PTHR12196">
    <property type="entry name" value="DOMAIN OF UNKNOWN FUNCTION 71 DUF71 -CONTAINING PROTEIN"/>
    <property type="match status" value="1"/>
</dbReference>
<comment type="catalytic activity">
    <reaction evidence="5">
        <text>diphthine-[translation elongation factor 2] + NH4(+) + ATP = diphthamide-[translation elongation factor 2] + AMP + diphosphate + H(+)</text>
        <dbReference type="Rhea" id="RHEA:19753"/>
        <dbReference type="Rhea" id="RHEA-COMP:10172"/>
        <dbReference type="Rhea" id="RHEA-COMP:10174"/>
        <dbReference type="ChEBI" id="CHEBI:15378"/>
        <dbReference type="ChEBI" id="CHEBI:16692"/>
        <dbReference type="ChEBI" id="CHEBI:28938"/>
        <dbReference type="ChEBI" id="CHEBI:30616"/>
        <dbReference type="ChEBI" id="CHEBI:33019"/>
        <dbReference type="ChEBI" id="CHEBI:82696"/>
        <dbReference type="ChEBI" id="CHEBI:456215"/>
        <dbReference type="EC" id="6.3.1.14"/>
    </reaction>
</comment>
<dbReference type="OrthoDB" id="686384at2759"/>
<name>E9AXA6_LEIMU</name>
<organism evidence="7 8">
    <name type="scientific">Leishmania mexicana (strain MHOM/GT/2001/U1103)</name>
    <dbReference type="NCBI Taxonomy" id="929439"/>
    <lineage>
        <taxon>Eukaryota</taxon>
        <taxon>Discoba</taxon>
        <taxon>Euglenozoa</taxon>
        <taxon>Kinetoplastea</taxon>
        <taxon>Metakinetoplastina</taxon>
        <taxon>Trypanosomatida</taxon>
        <taxon>Trypanosomatidae</taxon>
        <taxon>Leishmaniinae</taxon>
        <taxon>Leishmania</taxon>
    </lineage>
</organism>
<dbReference type="InterPro" id="IPR035959">
    <property type="entry name" value="RutC-like_sf"/>
</dbReference>
<evidence type="ECO:0000256" key="5">
    <source>
        <dbReference type="ARBA" id="ARBA00048108"/>
    </source>
</evidence>
<feature type="domain" description="Diphthamide synthase" evidence="6">
    <location>
        <begin position="54"/>
        <end position="246"/>
    </location>
</feature>
<protein>
    <recommendedName>
        <fullName evidence="2">Diphthine--ammonia ligase</fullName>
        <ecNumber evidence="1">6.3.1.14</ecNumber>
    </recommendedName>
    <alternativeName>
        <fullName evidence="3">Diphthamide synthase</fullName>
    </alternativeName>
    <alternativeName>
        <fullName evidence="4">Diphthamide synthetase</fullName>
    </alternativeName>
</protein>
<evidence type="ECO:0000256" key="1">
    <source>
        <dbReference type="ARBA" id="ARBA00012089"/>
    </source>
</evidence>
<evidence type="ECO:0000256" key="4">
    <source>
        <dbReference type="ARBA" id="ARBA00031552"/>
    </source>
</evidence>
<gene>
    <name evidence="7" type="ORF">LMXM_25_0300</name>
</gene>
<dbReference type="OMA" id="GHDIDSY"/>
<reference evidence="7 8" key="1">
    <citation type="journal article" date="2011" name="Genome Res.">
        <title>Chromosome and gene copy number variation allow major structural change between species and strains of Leishmania.</title>
        <authorList>
            <person name="Rogers M.B."/>
            <person name="Hilley J.D."/>
            <person name="Dickens N.J."/>
            <person name="Wilkes J."/>
            <person name="Bates P.A."/>
            <person name="Depledge D.P."/>
            <person name="Harris D."/>
            <person name="Her Y."/>
            <person name="Herzyk P."/>
            <person name="Imamura H."/>
            <person name="Otto T.D."/>
            <person name="Sanders M."/>
            <person name="Seeger K."/>
            <person name="Dujardin J.C."/>
            <person name="Berriman M."/>
            <person name="Smith D.F."/>
            <person name="Hertz-Fowler C."/>
            <person name="Mottram J.C."/>
        </authorList>
    </citation>
    <scope>NUCLEOTIDE SEQUENCE [LARGE SCALE GENOMIC DNA]</scope>
    <source>
        <strain evidence="7 8">MHOM/GT/2001/U1103</strain>
    </source>
</reference>
<dbReference type="Gene3D" id="3.40.50.620">
    <property type="entry name" value="HUPs"/>
    <property type="match status" value="1"/>
</dbReference>
<dbReference type="GO" id="GO:0017178">
    <property type="term" value="F:diphthine-ammonia ligase activity"/>
    <property type="evidence" value="ECO:0007669"/>
    <property type="project" value="UniProtKB-EC"/>
</dbReference>
<dbReference type="Gene3D" id="3.90.1490.10">
    <property type="entry name" value="putative n-type atp pyrophosphatase, domain 2"/>
    <property type="match status" value="1"/>
</dbReference>
<evidence type="ECO:0000313" key="7">
    <source>
        <dbReference type="EMBL" id="CBZ27597.1"/>
    </source>
</evidence>
<dbReference type="Gene3D" id="3.30.1330.40">
    <property type="entry name" value="RutC-like"/>
    <property type="match status" value="1"/>
</dbReference>
<dbReference type="CDD" id="cd01994">
    <property type="entry name" value="AANH_PF0828-like"/>
    <property type="match status" value="1"/>
</dbReference>
<dbReference type="Proteomes" id="UP000007259">
    <property type="component" value="Chromosome 25"/>
</dbReference>
<dbReference type="NCBIfam" id="TIGR00290">
    <property type="entry name" value="MJ0570_dom"/>
    <property type="match status" value="1"/>
</dbReference>
<sequence length="615" mass="65757">MKTIVLLSGGKDSILAMLMAYRYGHEPAVIANMAPVLESDGALQGAEESGAHGHDIDSYMYQTVGFEAVEAIAASLGLPLRRGCVRRGLAKDQSLLYSEQPPEEDEVESLYSLIKTVMDEFPEVQGLTSGAILSNYQRNRVEFICDRLGLESLAYLWMRQPDEILDMAHALHVQAILVKTASIGLMPRRLIGKTLEEARPTLERMAELYHSHLAGEGGEYETTVLNCPLFHSDHLTVTALEVVMQDDNDISPSGHGLLTVTRVPKSVEQQAEEAELLARLRAGAITFPSDAMPLLRSCAAYPLAPSATASARGSAESIDLTLPATIRSALFLGSGTAAARDGIAHHTYAAPLEAGASAAEELIACLTVLQTWATERSLTPFYYHFSLPEPSWEVSCRSAYAAKVSHVCPPGLLVTVRNSDSPGGAALEAEVLAAPTAAIQQQVLHAQSRSCWALGEAGPHSQARRVGLATGFSRLFVSATPGRVPATREVATAADLPAVCQQYVTAVAATQQAEEASTALTDVVAQFVVAMANCERYLTLFGCSFGDVDRATVVATEDFPVALLPALWQWTTQNTGALLFERACQVVVVGALSGTEKIRVSMECVEVGEASEESA</sequence>